<proteinExistence type="predicted"/>
<accession>A0A3M7SQG5</accession>
<organism evidence="1 2">
    <name type="scientific">Brachionus plicatilis</name>
    <name type="common">Marine rotifer</name>
    <name type="synonym">Brachionus muelleri</name>
    <dbReference type="NCBI Taxonomy" id="10195"/>
    <lineage>
        <taxon>Eukaryota</taxon>
        <taxon>Metazoa</taxon>
        <taxon>Spiralia</taxon>
        <taxon>Gnathifera</taxon>
        <taxon>Rotifera</taxon>
        <taxon>Eurotatoria</taxon>
        <taxon>Monogononta</taxon>
        <taxon>Pseudotrocha</taxon>
        <taxon>Ploima</taxon>
        <taxon>Brachionidae</taxon>
        <taxon>Brachionus</taxon>
    </lineage>
</organism>
<dbReference type="AlphaFoldDB" id="A0A3M7SQG5"/>
<dbReference type="EMBL" id="REGN01000959">
    <property type="protein sequence ID" value="RNA37922.1"/>
    <property type="molecule type" value="Genomic_DNA"/>
</dbReference>
<evidence type="ECO:0000313" key="2">
    <source>
        <dbReference type="Proteomes" id="UP000276133"/>
    </source>
</evidence>
<gene>
    <name evidence="1" type="ORF">BpHYR1_042804</name>
</gene>
<comment type="caution">
    <text evidence="1">The sequence shown here is derived from an EMBL/GenBank/DDBJ whole genome shotgun (WGS) entry which is preliminary data.</text>
</comment>
<dbReference type="Proteomes" id="UP000276133">
    <property type="component" value="Unassembled WGS sequence"/>
</dbReference>
<name>A0A3M7SQG5_BRAPC</name>
<reference evidence="1 2" key="1">
    <citation type="journal article" date="2018" name="Sci. Rep.">
        <title>Genomic signatures of local adaptation to the degree of environmental predictability in rotifers.</title>
        <authorList>
            <person name="Franch-Gras L."/>
            <person name="Hahn C."/>
            <person name="Garcia-Roger E.M."/>
            <person name="Carmona M.J."/>
            <person name="Serra M."/>
            <person name="Gomez A."/>
        </authorList>
    </citation>
    <scope>NUCLEOTIDE SEQUENCE [LARGE SCALE GENOMIC DNA]</scope>
    <source>
        <strain evidence="1">HYR1</strain>
    </source>
</reference>
<protein>
    <submittedName>
        <fullName evidence="1">Uncharacterized protein</fullName>
    </submittedName>
</protein>
<evidence type="ECO:0000313" key="1">
    <source>
        <dbReference type="EMBL" id="RNA37922.1"/>
    </source>
</evidence>
<keyword evidence="2" id="KW-1185">Reference proteome</keyword>
<sequence>MTRINLIIETNITYMKVRYAYIGNKKFRYELAQICYLKKQKQLNPIKYLEFTIFYVNYEYFTDTESTLQKTLQNNRPQTVCMISETS</sequence>